<evidence type="ECO:0000313" key="2">
    <source>
        <dbReference type="Proteomes" id="UP000735302"/>
    </source>
</evidence>
<protein>
    <submittedName>
        <fullName evidence="1">Uncharacterized protein</fullName>
    </submittedName>
</protein>
<sequence>MIEEVVKEKEKICTPGKRLGKDLDEEIREGMHEEKTTLRAFQKVNLTSWLHRCPLNLESLSPDRASVDLFKKRKMRRSKICRASASIHSKKILISAAACFRKCGVIVIFRHTVVPAALTIWYITEKQSKSESGVFSVCDANV</sequence>
<gene>
    <name evidence="1" type="ORF">PoB_005921600</name>
</gene>
<proteinExistence type="predicted"/>
<dbReference type="EMBL" id="BLXT01006675">
    <property type="protein sequence ID" value="GFO32711.1"/>
    <property type="molecule type" value="Genomic_DNA"/>
</dbReference>
<dbReference type="AlphaFoldDB" id="A0AAV4CBM7"/>
<organism evidence="1 2">
    <name type="scientific">Plakobranchus ocellatus</name>
    <dbReference type="NCBI Taxonomy" id="259542"/>
    <lineage>
        <taxon>Eukaryota</taxon>
        <taxon>Metazoa</taxon>
        <taxon>Spiralia</taxon>
        <taxon>Lophotrochozoa</taxon>
        <taxon>Mollusca</taxon>
        <taxon>Gastropoda</taxon>
        <taxon>Heterobranchia</taxon>
        <taxon>Euthyneura</taxon>
        <taxon>Panpulmonata</taxon>
        <taxon>Sacoglossa</taxon>
        <taxon>Placobranchoidea</taxon>
        <taxon>Plakobranchidae</taxon>
        <taxon>Plakobranchus</taxon>
    </lineage>
</organism>
<keyword evidence="2" id="KW-1185">Reference proteome</keyword>
<name>A0AAV4CBM7_9GAST</name>
<accession>A0AAV4CBM7</accession>
<reference evidence="1 2" key="1">
    <citation type="journal article" date="2021" name="Elife">
        <title>Chloroplast acquisition without the gene transfer in kleptoplastic sea slugs, Plakobranchus ocellatus.</title>
        <authorList>
            <person name="Maeda T."/>
            <person name="Takahashi S."/>
            <person name="Yoshida T."/>
            <person name="Shimamura S."/>
            <person name="Takaki Y."/>
            <person name="Nagai Y."/>
            <person name="Toyoda A."/>
            <person name="Suzuki Y."/>
            <person name="Arimoto A."/>
            <person name="Ishii H."/>
            <person name="Satoh N."/>
            <person name="Nishiyama T."/>
            <person name="Hasebe M."/>
            <person name="Maruyama T."/>
            <person name="Minagawa J."/>
            <person name="Obokata J."/>
            <person name="Shigenobu S."/>
        </authorList>
    </citation>
    <scope>NUCLEOTIDE SEQUENCE [LARGE SCALE GENOMIC DNA]</scope>
</reference>
<comment type="caution">
    <text evidence="1">The sequence shown here is derived from an EMBL/GenBank/DDBJ whole genome shotgun (WGS) entry which is preliminary data.</text>
</comment>
<evidence type="ECO:0000313" key="1">
    <source>
        <dbReference type="EMBL" id="GFO32711.1"/>
    </source>
</evidence>
<dbReference type="Proteomes" id="UP000735302">
    <property type="component" value="Unassembled WGS sequence"/>
</dbReference>